<organism evidence="7 8">
    <name type="scientific">Modicella reniformis</name>
    <dbReference type="NCBI Taxonomy" id="1440133"/>
    <lineage>
        <taxon>Eukaryota</taxon>
        <taxon>Fungi</taxon>
        <taxon>Fungi incertae sedis</taxon>
        <taxon>Mucoromycota</taxon>
        <taxon>Mortierellomycotina</taxon>
        <taxon>Mortierellomycetes</taxon>
        <taxon>Mortierellales</taxon>
        <taxon>Mortierellaceae</taxon>
        <taxon>Modicella</taxon>
    </lineage>
</organism>
<reference evidence="7" key="1">
    <citation type="journal article" date="2020" name="Fungal Divers.">
        <title>Resolving the Mortierellaceae phylogeny through synthesis of multi-gene phylogenetics and phylogenomics.</title>
        <authorList>
            <person name="Vandepol N."/>
            <person name="Liber J."/>
            <person name="Desiro A."/>
            <person name="Na H."/>
            <person name="Kennedy M."/>
            <person name="Barry K."/>
            <person name="Grigoriev I.V."/>
            <person name="Miller A.N."/>
            <person name="O'Donnell K."/>
            <person name="Stajich J.E."/>
            <person name="Bonito G."/>
        </authorList>
    </citation>
    <scope>NUCLEOTIDE SEQUENCE</scope>
    <source>
        <strain evidence="7">MES-2147</strain>
    </source>
</reference>
<keyword evidence="3" id="KW-0862">Zinc</keyword>
<feature type="compositionally biased region" description="Low complexity" evidence="5">
    <location>
        <begin position="62"/>
        <end position="72"/>
    </location>
</feature>
<dbReference type="Pfam" id="PF00320">
    <property type="entry name" value="GATA"/>
    <property type="match status" value="1"/>
</dbReference>
<proteinExistence type="predicted"/>
<dbReference type="PANTHER" id="PTHR45658">
    <property type="entry name" value="GATA TRANSCRIPTION FACTOR"/>
    <property type="match status" value="1"/>
</dbReference>
<feature type="compositionally biased region" description="Low complexity" evidence="5">
    <location>
        <begin position="83"/>
        <end position="94"/>
    </location>
</feature>
<dbReference type="EMBL" id="JAAAHW010007947">
    <property type="protein sequence ID" value="KAF9945656.1"/>
    <property type="molecule type" value="Genomic_DNA"/>
</dbReference>
<dbReference type="CDD" id="cd00202">
    <property type="entry name" value="ZnF_GATA"/>
    <property type="match status" value="1"/>
</dbReference>
<dbReference type="GO" id="GO:0006355">
    <property type="term" value="P:regulation of DNA-templated transcription"/>
    <property type="evidence" value="ECO:0007669"/>
    <property type="project" value="InterPro"/>
</dbReference>
<feature type="compositionally biased region" description="Low complexity" evidence="5">
    <location>
        <begin position="104"/>
        <end position="120"/>
    </location>
</feature>
<dbReference type="Proteomes" id="UP000749646">
    <property type="component" value="Unassembled WGS sequence"/>
</dbReference>
<dbReference type="InterPro" id="IPR000679">
    <property type="entry name" value="Znf_GATA"/>
</dbReference>
<feature type="region of interest" description="Disordered" evidence="5">
    <location>
        <begin position="46"/>
        <end position="140"/>
    </location>
</feature>
<keyword evidence="1" id="KW-0479">Metal-binding</keyword>
<feature type="domain" description="GATA-type" evidence="6">
    <location>
        <begin position="138"/>
        <end position="181"/>
    </location>
</feature>
<dbReference type="GO" id="GO:0008270">
    <property type="term" value="F:zinc ion binding"/>
    <property type="evidence" value="ECO:0007669"/>
    <property type="project" value="UniProtKB-KW"/>
</dbReference>
<dbReference type="Gene3D" id="3.30.50.10">
    <property type="entry name" value="Erythroid Transcription Factor GATA-1, subunit A"/>
    <property type="match status" value="1"/>
</dbReference>
<comment type="caution">
    <text evidence="7">The sequence shown here is derived from an EMBL/GenBank/DDBJ whole genome shotgun (WGS) entry which is preliminary data.</text>
</comment>
<dbReference type="GO" id="GO:0043565">
    <property type="term" value="F:sequence-specific DNA binding"/>
    <property type="evidence" value="ECO:0007669"/>
    <property type="project" value="InterPro"/>
</dbReference>
<feature type="compositionally biased region" description="Basic and acidic residues" evidence="5">
    <location>
        <begin position="46"/>
        <end position="61"/>
    </location>
</feature>
<name>A0A9P6IS36_9FUNG</name>
<dbReference type="PROSITE" id="PS50114">
    <property type="entry name" value="GATA_ZN_FINGER_2"/>
    <property type="match status" value="1"/>
</dbReference>
<evidence type="ECO:0000256" key="1">
    <source>
        <dbReference type="ARBA" id="ARBA00022723"/>
    </source>
</evidence>
<evidence type="ECO:0000256" key="2">
    <source>
        <dbReference type="ARBA" id="ARBA00022771"/>
    </source>
</evidence>
<dbReference type="InterPro" id="IPR013088">
    <property type="entry name" value="Znf_NHR/GATA"/>
</dbReference>
<keyword evidence="8" id="KW-1185">Reference proteome</keyword>
<evidence type="ECO:0000313" key="7">
    <source>
        <dbReference type="EMBL" id="KAF9945656.1"/>
    </source>
</evidence>
<protein>
    <submittedName>
        <fullName evidence="7">DNA-binding transcription repressor</fullName>
    </submittedName>
</protein>
<keyword evidence="2 4" id="KW-0863">Zinc-finger</keyword>
<dbReference type="SUPFAM" id="SSF57716">
    <property type="entry name" value="Glucocorticoid receptor-like (DNA-binding domain)"/>
    <property type="match status" value="1"/>
</dbReference>
<gene>
    <name evidence="7" type="primary">ASH1_2</name>
    <name evidence="7" type="ORF">BGZ65_010513</name>
</gene>
<dbReference type="SMART" id="SM00401">
    <property type="entry name" value="ZnF_GATA"/>
    <property type="match status" value="1"/>
</dbReference>
<evidence type="ECO:0000259" key="6">
    <source>
        <dbReference type="PROSITE" id="PS50114"/>
    </source>
</evidence>
<evidence type="ECO:0000256" key="3">
    <source>
        <dbReference type="ARBA" id="ARBA00022833"/>
    </source>
</evidence>
<keyword evidence="7" id="KW-0238">DNA-binding</keyword>
<evidence type="ECO:0000256" key="4">
    <source>
        <dbReference type="PROSITE-ProRule" id="PRU00094"/>
    </source>
</evidence>
<evidence type="ECO:0000256" key="5">
    <source>
        <dbReference type="SAM" id="MobiDB-lite"/>
    </source>
</evidence>
<feature type="region of interest" description="Disordered" evidence="5">
    <location>
        <begin position="1"/>
        <end position="26"/>
    </location>
</feature>
<feature type="compositionally biased region" description="Acidic residues" evidence="5">
    <location>
        <begin position="1"/>
        <end position="10"/>
    </location>
</feature>
<evidence type="ECO:0000313" key="8">
    <source>
        <dbReference type="Proteomes" id="UP000749646"/>
    </source>
</evidence>
<sequence length="230" mass="25302">MNIDIDDSEDDRSHHQCKKVARHQQVPEHLRIPAEDVEIAVKLTKEILESNRKRKLNKDQGSRSGNNSNNRRSSLKKSEPEFTTIATTTKTATPKAKKTQNGTASPKKSPSSAGKANSGSTSTSADTPKRPTKAKQGKMSTKRCEACGATETPCWRPGYAPHSALCNSCGLRYKKASVFCPKEGCKYIPVKADYLLMEEERVKASRSYLICKMCSGPIALPVKKDSSKKD</sequence>
<dbReference type="OrthoDB" id="2162994at2759"/>
<dbReference type="AlphaFoldDB" id="A0A9P6IS36"/>
<dbReference type="InterPro" id="IPR051140">
    <property type="entry name" value="GATA_TF"/>
</dbReference>
<accession>A0A9P6IS36</accession>